<feature type="domain" description="Tesmin/TSO1-like CXC" evidence="1">
    <location>
        <begin position="67"/>
        <end position="107"/>
    </location>
</feature>
<protein>
    <recommendedName>
        <fullName evidence="1">Tesmin/TSO1-like CXC domain-containing protein</fullName>
    </recommendedName>
</protein>
<evidence type="ECO:0000313" key="2">
    <source>
        <dbReference type="EnsemblMetazoa" id="Aqu2.1.21977_001"/>
    </source>
</evidence>
<name>A0A1X7U261_AMPQE</name>
<dbReference type="EnsemblMetazoa" id="Aqu2.1.21977_001">
    <property type="protein sequence ID" value="Aqu2.1.21977_001"/>
    <property type="gene ID" value="Aqu2.1.21977"/>
</dbReference>
<dbReference type="SMART" id="SM01114">
    <property type="entry name" value="CXC"/>
    <property type="match status" value="1"/>
</dbReference>
<evidence type="ECO:0000259" key="1">
    <source>
        <dbReference type="SMART" id="SM01114"/>
    </source>
</evidence>
<dbReference type="InParanoid" id="A0A1X7U261"/>
<dbReference type="AlphaFoldDB" id="A0A1X7U261"/>
<sequence>MPSITALHRHWLRSTYICNMWSKATQHDVYESLPLPEKSGWILRNAEYFIDWEDPEKQALISQKLSNMKNGCKCKTGCSSARCRCKKGNTFCGPGCYCINCSNTAISDSNEDSNEDVSESESEYSDIEDTVETEIVTDGMDDNIIDIFDVSLL</sequence>
<proteinExistence type="predicted"/>
<reference evidence="2" key="1">
    <citation type="submission" date="2017-05" db="UniProtKB">
        <authorList>
            <consortium name="EnsemblMetazoa"/>
        </authorList>
    </citation>
    <scope>IDENTIFICATION</scope>
</reference>
<dbReference type="InterPro" id="IPR033467">
    <property type="entry name" value="Tesmin/TSO1-like_CXC"/>
</dbReference>
<accession>A0A1X7U261</accession>
<organism evidence="2">
    <name type="scientific">Amphimedon queenslandica</name>
    <name type="common">Sponge</name>
    <dbReference type="NCBI Taxonomy" id="400682"/>
    <lineage>
        <taxon>Eukaryota</taxon>
        <taxon>Metazoa</taxon>
        <taxon>Porifera</taxon>
        <taxon>Demospongiae</taxon>
        <taxon>Heteroscleromorpha</taxon>
        <taxon>Haplosclerida</taxon>
        <taxon>Niphatidae</taxon>
        <taxon>Amphimedon</taxon>
    </lineage>
</organism>